<comment type="similarity">
    <text evidence="5">Belongs to the TatC family.</text>
</comment>
<dbReference type="STRING" id="887062.HGR_15969"/>
<keyword evidence="3 5" id="KW-1133">Transmembrane helix</keyword>
<reference evidence="6 7" key="1">
    <citation type="journal article" date="2011" name="EMBO J.">
        <title>Structural diversity of bacterial flagellar motors.</title>
        <authorList>
            <person name="Chen S."/>
            <person name="Beeby M."/>
            <person name="Murphy G.E."/>
            <person name="Leadbetter J.R."/>
            <person name="Hendrixson D.R."/>
            <person name="Briegel A."/>
            <person name="Li Z."/>
            <person name="Shi J."/>
            <person name="Tocheva E.I."/>
            <person name="Muller A."/>
            <person name="Dobro M.J."/>
            <person name="Jensen G.J."/>
        </authorList>
    </citation>
    <scope>NUCLEOTIDE SEQUENCE [LARGE SCALE GENOMIC DNA]</scope>
    <source>
        <strain evidence="6 7">ATCC 19624</strain>
    </source>
</reference>
<feature type="transmembrane region" description="Helical" evidence="5">
    <location>
        <begin position="126"/>
        <end position="153"/>
    </location>
</feature>
<accession>F3KXK4</accession>
<comment type="subcellular location">
    <subcellularLocation>
        <location evidence="5">Cell membrane</location>
        <topology evidence="5">Multi-pass membrane protein</topology>
    </subcellularLocation>
    <subcellularLocation>
        <location evidence="1">Membrane</location>
        <topology evidence="1">Multi-pass membrane protein</topology>
    </subcellularLocation>
</comment>
<dbReference type="EMBL" id="AEGR01000102">
    <property type="protein sequence ID" value="EGI75571.1"/>
    <property type="molecule type" value="Genomic_DNA"/>
</dbReference>
<name>F3KXK4_9BURK</name>
<comment type="caution">
    <text evidence="6">The sequence shown here is derived from an EMBL/GenBank/DDBJ whole genome shotgun (WGS) entry which is preliminary data.</text>
</comment>
<feature type="transmembrane region" description="Helical" evidence="5">
    <location>
        <begin position="173"/>
        <end position="198"/>
    </location>
</feature>
<keyword evidence="4 5" id="KW-0472">Membrane</keyword>
<keyword evidence="7" id="KW-1185">Reference proteome</keyword>
<dbReference type="InterPro" id="IPR002033">
    <property type="entry name" value="TatC"/>
</dbReference>
<keyword evidence="5" id="KW-0811">Translocation</keyword>
<dbReference type="PANTHER" id="PTHR30371">
    <property type="entry name" value="SEC-INDEPENDENT PROTEIN TRANSLOCASE PROTEIN TATC"/>
    <property type="match status" value="1"/>
</dbReference>
<keyword evidence="5" id="KW-0653">Protein transport</keyword>
<dbReference type="NCBIfam" id="TIGR00945">
    <property type="entry name" value="tatC"/>
    <property type="match status" value="1"/>
</dbReference>
<feature type="transmembrane region" description="Helical" evidence="5">
    <location>
        <begin position="210"/>
        <end position="229"/>
    </location>
</feature>
<dbReference type="HAMAP" id="MF_00902">
    <property type="entry name" value="TatC"/>
    <property type="match status" value="1"/>
</dbReference>
<feature type="transmembrane region" description="Helical" evidence="5">
    <location>
        <begin position="235"/>
        <end position="256"/>
    </location>
</feature>
<sequence>MGRSAERMADSDDKKDDELAGTEQPFVQHLMELRDRLLKSVIAMGIAILALALYPGPAELYDLLAAPLVAHLPQGTTLIATSVISPFMVPLKILLMAAFLLALPVLLYQIWAFVAPGLYNHEKKLILPLVISSTVLFLTGVAFCYFFVFGKVFAFIQSFAPKSITAAPDIEAYLSFVLTMFLAFGLAFEVPIAVIVLARLGIVSIEKLQAFRGYFVVLAFVIAAIVTPPDVVSQLALAIPMCLLYEVGIIAARIFIRHTKAPEETPDAQAE</sequence>
<organism evidence="6 7">
    <name type="scientific">Hylemonella gracilis ATCC 19624</name>
    <dbReference type="NCBI Taxonomy" id="887062"/>
    <lineage>
        <taxon>Bacteria</taxon>
        <taxon>Pseudomonadati</taxon>
        <taxon>Pseudomonadota</taxon>
        <taxon>Betaproteobacteria</taxon>
        <taxon>Burkholderiales</taxon>
        <taxon>Comamonadaceae</taxon>
        <taxon>Hylemonella</taxon>
    </lineage>
</organism>
<keyword evidence="5" id="KW-1003">Cell membrane</keyword>
<comment type="subunit">
    <text evidence="5">The Tat system comprises two distinct complexes: a TatABC complex, containing multiple copies of TatA, TatB and TatC subunits, and a separate TatA complex, containing only TatA subunits. Substrates initially bind to the TatABC complex, which probably triggers association of the separate TatA complex to form the active translocon.</text>
</comment>
<keyword evidence="5" id="KW-0813">Transport</keyword>
<dbReference type="eggNOG" id="COG0805">
    <property type="taxonomic scope" value="Bacteria"/>
</dbReference>
<protein>
    <recommendedName>
        <fullName evidence="5">Sec-independent protein translocase protein TatC</fullName>
    </recommendedName>
</protein>
<gene>
    <name evidence="5" type="primary">tatC</name>
    <name evidence="6" type="ORF">HGR_15969</name>
</gene>
<dbReference type="PRINTS" id="PR01840">
    <property type="entry name" value="TATCFAMILY"/>
</dbReference>
<dbReference type="GO" id="GO:0033281">
    <property type="term" value="C:TAT protein transport complex"/>
    <property type="evidence" value="ECO:0007669"/>
    <property type="project" value="UniProtKB-UniRule"/>
</dbReference>
<evidence type="ECO:0000256" key="4">
    <source>
        <dbReference type="ARBA" id="ARBA00023136"/>
    </source>
</evidence>
<evidence type="ECO:0000313" key="7">
    <source>
        <dbReference type="Proteomes" id="UP000016368"/>
    </source>
</evidence>
<evidence type="ECO:0000256" key="1">
    <source>
        <dbReference type="ARBA" id="ARBA00004141"/>
    </source>
</evidence>
<keyword evidence="2 5" id="KW-0812">Transmembrane</keyword>
<comment type="function">
    <text evidence="5">Part of the twin-arginine translocation (Tat) system that transports large folded proteins containing a characteristic twin-arginine motif in their signal peptide across membranes. Together with TatB, TatC is part of a receptor directly interacting with Tat signal peptides.</text>
</comment>
<dbReference type="Pfam" id="PF00902">
    <property type="entry name" value="TatC"/>
    <property type="match status" value="1"/>
</dbReference>
<feature type="transmembrane region" description="Helical" evidence="5">
    <location>
        <begin position="37"/>
        <end position="54"/>
    </location>
</feature>
<dbReference type="AlphaFoldDB" id="F3KXK4"/>
<evidence type="ECO:0000313" key="6">
    <source>
        <dbReference type="EMBL" id="EGI75571.1"/>
    </source>
</evidence>
<dbReference type="GO" id="GO:0043953">
    <property type="term" value="P:protein transport by the Tat complex"/>
    <property type="evidence" value="ECO:0007669"/>
    <property type="project" value="UniProtKB-UniRule"/>
</dbReference>
<proteinExistence type="inferred from homology"/>
<dbReference type="GO" id="GO:0065002">
    <property type="term" value="P:intracellular protein transmembrane transport"/>
    <property type="evidence" value="ECO:0007669"/>
    <property type="project" value="TreeGrafter"/>
</dbReference>
<dbReference type="GO" id="GO:0009977">
    <property type="term" value="F:proton motive force dependent protein transmembrane transporter activity"/>
    <property type="evidence" value="ECO:0007669"/>
    <property type="project" value="TreeGrafter"/>
</dbReference>
<evidence type="ECO:0000256" key="2">
    <source>
        <dbReference type="ARBA" id="ARBA00022692"/>
    </source>
</evidence>
<dbReference type="Proteomes" id="UP000016368">
    <property type="component" value="Unassembled WGS sequence"/>
</dbReference>
<dbReference type="PANTHER" id="PTHR30371:SF0">
    <property type="entry name" value="SEC-INDEPENDENT PROTEIN TRANSLOCASE PROTEIN TATC, CHLOROPLASTIC-RELATED"/>
    <property type="match status" value="1"/>
</dbReference>
<evidence type="ECO:0000256" key="3">
    <source>
        <dbReference type="ARBA" id="ARBA00022989"/>
    </source>
</evidence>
<feature type="transmembrane region" description="Helical" evidence="5">
    <location>
        <begin position="93"/>
        <end position="114"/>
    </location>
</feature>
<evidence type="ECO:0000256" key="5">
    <source>
        <dbReference type="HAMAP-Rule" id="MF_00902"/>
    </source>
</evidence>